<keyword evidence="2" id="KW-0472">Membrane</keyword>
<evidence type="ECO:0000313" key="3">
    <source>
        <dbReference type="EMBL" id="MBB2956390.1"/>
    </source>
</evidence>
<feature type="region of interest" description="Disordered" evidence="1">
    <location>
        <begin position="86"/>
        <end position="127"/>
    </location>
</feature>
<evidence type="ECO:0000256" key="1">
    <source>
        <dbReference type="SAM" id="MobiDB-lite"/>
    </source>
</evidence>
<keyword evidence="4" id="KW-1185">Reference proteome</keyword>
<dbReference type="RefSeq" id="WP_183622848.1">
    <property type="nucleotide sequence ID" value="NZ_JACHWJ010000001.1"/>
</dbReference>
<keyword evidence="2" id="KW-1133">Transmembrane helix</keyword>
<name>A0A7W4YF10_9MICO</name>
<dbReference type="Proteomes" id="UP000545286">
    <property type="component" value="Unassembled WGS sequence"/>
</dbReference>
<sequence>MALSEQEQRLLDEMERSFYQNDADVVSTSPRSGVAVTTRSVVVAFLSVAVGIGVVVAGVATNIPVLGVVGFVLMLAGVVYAFAAPKGSASQSDPLPTGRPSPKSGESSDGSFMDKLGNRWDKRQQGE</sequence>
<dbReference type="Pfam" id="PF11239">
    <property type="entry name" value="DUF3040"/>
    <property type="match status" value="1"/>
</dbReference>
<feature type="compositionally biased region" description="Basic and acidic residues" evidence="1">
    <location>
        <begin position="116"/>
        <end position="127"/>
    </location>
</feature>
<reference evidence="3 4" key="1">
    <citation type="submission" date="2020-08" db="EMBL/GenBank/DDBJ databases">
        <title>Sequencing the genomes of 1000 actinobacteria strains.</title>
        <authorList>
            <person name="Klenk H.-P."/>
        </authorList>
    </citation>
    <scope>NUCLEOTIDE SEQUENCE [LARGE SCALE GENOMIC DNA]</scope>
    <source>
        <strain evidence="3 4">DSM 20419</strain>
    </source>
</reference>
<feature type="transmembrane region" description="Helical" evidence="2">
    <location>
        <begin position="65"/>
        <end position="83"/>
    </location>
</feature>
<dbReference type="EMBL" id="JACHWJ010000001">
    <property type="protein sequence ID" value="MBB2956390.1"/>
    <property type="molecule type" value="Genomic_DNA"/>
</dbReference>
<feature type="transmembrane region" description="Helical" evidence="2">
    <location>
        <begin position="41"/>
        <end position="59"/>
    </location>
</feature>
<proteinExistence type="predicted"/>
<dbReference type="InterPro" id="IPR021401">
    <property type="entry name" value="DUF3040"/>
</dbReference>
<dbReference type="AlphaFoldDB" id="A0A7W4YF10"/>
<evidence type="ECO:0000313" key="4">
    <source>
        <dbReference type="Proteomes" id="UP000545286"/>
    </source>
</evidence>
<gene>
    <name evidence="3" type="ORF">FHX72_000502</name>
</gene>
<comment type="caution">
    <text evidence="3">The sequence shown here is derived from an EMBL/GenBank/DDBJ whole genome shotgun (WGS) entry which is preliminary data.</text>
</comment>
<organism evidence="3 4">
    <name type="scientific">Pseudoclavibacter helvolus</name>
    <dbReference type="NCBI Taxonomy" id="255205"/>
    <lineage>
        <taxon>Bacteria</taxon>
        <taxon>Bacillati</taxon>
        <taxon>Actinomycetota</taxon>
        <taxon>Actinomycetes</taxon>
        <taxon>Micrococcales</taxon>
        <taxon>Microbacteriaceae</taxon>
        <taxon>Pseudoclavibacter</taxon>
    </lineage>
</organism>
<evidence type="ECO:0000256" key="2">
    <source>
        <dbReference type="SAM" id="Phobius"/>
    </source>
</evidence>
<accession>A0A7W4YF10</accession>
<keyword evidence="2" id="KW-0812">Transmembrane</keyword>
<protein>
    <submittedName>
        <fullName evidence="3">Putative phage tail protein</fullName>
    </submittedName>
</protein>